<dbReference type="GO" id="GO:0005524">
    <property type="term" value="F:ATP binding"/>
    <property type="evidence" value="ECO:0007669"/>
    <property type="project" value="InterPro"/>
</dbReference>
<evidence type="ECO:0000259" key="2">
    <source>
        <dbReference type="PROSITE" id="PS50011"/>
    </source>
</evidence>
<evidence type="ECO:0000256" key="1">
    <source>
        <dbReference type="SAM" id="Phobius"/>
    </source>
</evidence>
<name>A0A448WUD3_9PLAT</name>
<accession>A0A448WUD3</accession>
<evidence type="ECO:0000313" key="4">
    <source>
        <dbReference type="Proteomes" id="UP000784294"/>
    </source>
</evidence>
<dbReference type="PANTHER" id="PTHR44329:SF304">
    <property type="entry name" value="MITOGEN-ACTIVATED PROTEIN KINASE KINASE KINASE 13-LIKE ISOFORM X1"/>
    <property type="match status" value="1"/>
</dbReference>
<dbReference type="Gene3D" id="1.10.510.10">
    <property type="entry name" value="Transferase(Phosphotransferase) domain 1"/>
    <property type="match status" value="1"/>
</dbReference>
<dbReference type="AlphaFoldDB" id="A0A448WUD3"/>
<gene>
    <name evidence="3" type="ORF">PXEA_LOCUS13954</name>
</gene>
<dbReference type="Proteomes" id="UP000784294">
    <property type="component" value="Unassembled WGS sequence"/>
</dbReference>
<dbReference type="InterPro" id="IPR011009">
    <property type="entry name" value="Kinase-like_dom_sf"/>
</dbReference>
<organism evidence="3 4">
    <name type="scientific">Protopolystoma xenopodis</name>
    <dbReference type="NCBI Taxonomy" id="117903"/>
    <lineage>
        <taxon>Eukaryota</taxon>
        <taxon>Metazoa</taxon>
        <taxon>Spiralia</taxon>
        <taxon>Lophotrochozoa</taxon>
        <taxon>Platyhelminthes</taxon>
        <taxon>Monogenea</taxon>
        <taxon>Polyopisthocotylea</taxon>
        <taxon>Polystomatidea</taxon>
        <taxon>Polystomatidae</taxon>
        <taxon>Protopolystoma</taxon>
    </lineage>
</organism>
<dbReference type="EMBL" id="CAAALY010046820">
    <property type="protein sequence ID" value="VEL20514.1"/>
    <property type="molecule type" value="Genomic_DNA"/>
</dbReference>
<keyword evidence="1" id="KW-0812">Transmembrane</keyword>
<dbReference type="InterPro" id="IPR000719">
    <property type="entry name" value="Prot_kinase_dom"/>
</dbReference>
<protein>
    <recommendedName>
        <fullName evidence="2">Protein kinase domain-containing protein</fullName>
    </recommendedName>
</protein>
<dbReference type="Pfam" id="PF07714">
    <property type="entry name" value="PK_Tyr_Ser-Thr"/>
    <property type="match status" value="1"/>
</dbReference>
<keyword evidence="4" id="KW-1185">Reference proteome</keyword>
<dbReference type="PROSITE" id="PS50011">
    <property type="entry name" value="PROTEIN_KINASE_DOM"/>
    <property type="match status" value="1"/>
</dbReference>
<dbReference type="GO" id="GO:0005737">
    <property type="term" value="C:cytoplasm"/>
    <property type="evidence" value="ECO:0007669"/>
    <property type="project" value="TreeGrafter"/>
</dbReference>
<proteinExistence type="predicted"/>
<keyword evidence="1" id="KW-1133">Transmembrane helix</keyword>
<dbReference type="OrthoDB" id="339325at2759"/>
<keyword evidence="1" id="KW-0472">Membrane</keyword>
<evidence type="ECO:0000313" key="3">
    <source>
        <dbReference type="EMBL" id="VEL20514.1"/>
    </source>
</evidence>
<dbReference type="SUPFAM" id="SSF56112">
    <property type="entry name" value="Protein kinase-like (PK-like)"/>
    <property type="match status" value="1"/>
</dbReference>
<dbReference type="InterPro" id="IPR051681">
    <property type="entry name" value="Ser/Thr_Kinases-Pseudokinases"/>
</dbReference>
<dbReference type="GO" id="GO:0004674">
    <property type="term" value="F:protein serine/threonine kinase activity"/>
    <property type="evidence" value="ECO:0007669"/>
    <property type="project" value="TreeGrafter"/>
</dbReference>
<sequence>MEYCPYGQLYDILHSGRIITTSHVADWSRHIADGMHYLHTNKIIHRDLKSPKQVFHSYYIFLSFSILPLYFFSLDR</sequence>
<feature type="transmembrane region" description="Helical" evidence="1">
    <location>
        <begin position="56"/>
        <end position="74"/>
    </location>
</feature>
<feature type="domain" description="Protein kinase" evidence="2">
    <location>
        <begin position="1"/>
        <end position="76"/>
    </location>
</feature>
<comment type="caution">
    <text evidence="3">The sequence shown here is derived from an EMBL/GenBank/DDBJ whole genome shotgun (WGS) entry which is preliminary data.</text>
</comment>
<dbReference type="InterPro" id="IPR001245">
    <property type="entry name" value="Ser-Thr/Tyr_kinase_cat_dom"/>
</dbReference>
<dbReference type="PANTHER" id="PTHR44329">
    <property type="entry name" value="SERINE/THREONINE-PROTEIN KINASE TNNI3K-RELATED"/>
    <property type="match status" value="1"/>
</dbReference>
<reference evidence="3" key="1">
    <citation type="submission" date="2018-11" db="EMBL/GenBank/DDBJ databases">
        <authorList>
            <consortium name="Pathogen Informatics"/>
        </authorList>
    </citation>
    <scope>NUCLEOTIDE SEQUENCE</scope>
</reference>